<dbReference type="Proteomes" id="UP000305451">
    <property type="component" value="Unassembled WGS sequence"/>
</dbReference>
<dbReference type="InterPro" id="IPR006283">
    <property type="entry name" value="ThiL-like"/>
</dbReference>
<comment type="pathway">
    <text evidence="2">Cofactor biosynthesis; thiamine diphosphate biosynthesis; thiamine diphosphate from thiamine phosphate: step 1/1.</text>
</comment>
<comment type="miscellaneous">
    <text evidence="2">Reaction mechanism of ThiL seems to utilize a direct, inline transfer of the gamma-phosphate of ATP to TMP rather than a phosphorylated enzyme intermediate.</text>
</comment>
<keyword evidence="2" id="KW-0547">Nucleotide-binding</keyword>
<feature type="binding site" evidence="2">
    <location>
        <position position="63"/>
    </location>
    <ligand>
        <name>Mg(2+)</name>
        <dbReference type="ChEBI" id="CHEBI:18420"/>
        <label>4</label>
    </ligand>
</feature>
<keyword evidence="2" id="KW-0479">Metal-binding</keyword>
<dbReference type="PANTHER" id="PTHR30270:SF0">
    <property type="entry name" value="THIAMINE-MONOPHOSPHATE KINASE"/>
    <property type="match status" value="1"/>
</dbReference>
<evidence type="ECO:0000313" key="6">
    <source>
        <dbReference type="Proteomes" id="UP000305451"/>
    </source>
</evidence>
<sequence>MRQDKSPGRSLLGRKSGFMARYGEFDLIASLLAPLASGHPGAYGLRDDAATIAPDDGHEFVVTADTLVEGRHFSEGDDAGGIARKALRANLSDLAAMGARARFYLSSLVWPDKTEAEFQRRFVSGWAADQERYGVTLIGGDITASPGPFVIQITAIGDVPLGRAVRRGGARPGDLLAVTGTIGDAGLGLACRTGKLDLEDRHSQALIERHLRPEPRLGIAEALRRYANAAVDISDGLIADAGHIASASDCSLTIDLEDMPVSAGAQAWLDRQQDEAAGRVALATSGDDYELACAVPPDHVGGFADACRHAGLGLTVLGRFDAGEGVTVRHRGKTREISRAGFTHF</sequence>
<evidence type="ECO:0000256" key="1">
    <source>
        <dbReference type="ARBA" id="ARBA00022977"/>
    </source>
</evidence>
<dbReference type="Pfam" id="PF02769">
    <property type="entry name" value="AIRS_C"/>
    <property type="match status" value="1"/>
</dbReference>
<dbReference type="NCBIfam" id="TIGR01379">
    <property type="entry name" value="thiL"/>
    <property type="match status" value="1"/>
</dbReference>
<feature type="binding site" evidence="2">
    <location>
        <position position="287"/>
    </location>
    <ligand>
        <name>substrate</name>
    </ligand>
</feature>
<dbReference type="AlphaFoldDB" id="A0A4S2HF91"/>
<protein>
    <recommendedName>
        <fullName evidence="2">Thiamine-monophosphate kinase</fullName>
        <shortName evidence="2">TMP kinase</shortName>
        <shortName evidence="2">Thiamine-phosphate kinase</shortName>
        <ecNumber evidence="2">2.7.4.16</ecNumber>
    </recommendedName>
</protein>
<feature type="domain" description="PurM-like N-terminal" evidence="3">
    <location>
        <begin position="47"/>
        <end position="158"/>
    </location>
</feature>
<feature type="binding site" evidence="2">
    <location>
        <position position="235"/>
    </location>
    <ligand>
        <name>Mg(2+)</name>
        <dbReference type="ChEBI" id="CHEBI:18420"/>
        <label>5</label>
    </ligand>
</feature>
<feature type="binding site" evidence="2">
    <location>
        <position position="167"/>
    </location>
    <ligand>
        <name>ATP</name>
        <dbReference type="ChEBI" id="CHEBI:30616"/>
    </ligand>
</feature>
<keyword evidence="2 5" id="KW-0808">Transferase</keyword>
<feature type="binding site" evidence="2">
    <location>
        <position position="72"/>
    </location>
    <ligand>
        <name>substrate</name>
    </ligand>
</feature>
<comment type="similarity">
    <text evidence="2">Belongs to the thiamine-monophosphate kinase family.</text>
</comment>
<dbReference type="SUPFAM" id="SSF55326">
    <property type="entry name" value="PurM N-terminal domain-like"/>
    <property type="match status" value="1"/>
</dbReference>
<dbReference type="EMBL" id="SRXV01000001">
    <property type="protein sequence ID" value="TGY94573.1"/>
    <property type="molecule type" value="Genomic_DNA"/>
</dbReference>
<dbReference type="InterPro" id="IPR010918">
    <property type="entry name" value="PurM-like_C_dom"/>
</dbReference>
<name>A0A4S2HF91_9PROT</name>
<dbReference type="SUPFAM" id="SSF56042">
    <property type="entry name" value="PurM C-terminal domain-like"/>
    <property type="match status" value="1"/>
</dbReference>
<evidence type="ECO:0000259" key="4">
    <source>
        <dbReference type="Pfam" id="PF02769"/>
    </source>
</evidence>
<dbReference type="PIRSF" id="PIRSF005303">
    <property type="entry name" value="Thiam_monoph_kin"/>
    <property type="match status" value="1"/>
</dbReference>
<dbReference type="GO" id="GO:0005524">
    <property type="term" value="F:ATP binding"/>
    <property type="evidence" value="ECO:0007669"/>
    <property type="project" value="UniProtKB-UniRule"/>
</dbReference>
<feature type="binding site" evidence="2">
    <location>
        <begin position="140"/>
        <end position="141"/>
    </location>
    <ligand>
        <name>ATP</name>
        <dbReference type="ChEBI" id="CHEBI:30616"/>
    </ligand>
</feature>
<comment type="catalytic activity">
    <reaction evidence="2">
        <text>thiamine phosphate + ATP = thiamine diphosphate + ADP</text>
        <dbReference type="Rhea" id="RHEA:15913"/>
        <dbReference type="ChEBI" id="CHEBI:30616"/>
        <dbReference type="ChEBI" id="CHEBI:37575"/>
        <dbReference type="ChEBI" id="CHEBI:58937"/>
        <dbReference type="ChEBI" id="CHEBI:456216"/>
        <dbReference type="EC" id="2.7.4.16"/>
    </reaction>
</comment>
<feature type="binding site" evidence="2">
    <location>
        <position position="48"/>
    </location>
    <ligand>
        <name>Mg(2+)</name>
        <dbReference type="ChEBI" id="CHEBI:18420"/>
        <label>3</label>
    </ligand>
</feature>
<dbReference type="InterPro" id="IPR036921">
    <property type="entry name" value="PurM-like_N_sf"/>
</dbReference>
<dbReference type="UniPathway" id="UPA00060">
    <property type="reaction ID" value="UER00142"/>
</dbReference>
<dbReference type="PANTHER" id="PTHR30270">
    <property type="entry name" value="THIAMINE-MONOPHOSPHATE KINASE"/>
    <property type="match status" value="1"/>
</dbReference>
<dbReference type="InterPro" id="IPR036676">
    <property type="entry name" value="PurM-like_C_sf"/>
</dbReference>
<dbReference type="Gene3D" id="3.30.1330.10">
    <property type="entry name" value="PurM-like, N-terminal domain"/>
    <property type="match status" value="1"/>
</dbReference>
<comment type="caution">
    <text evidence="5">The sequence shown here is derived from an EMBL/GenBank/DDBJ whole genome shotgun (WGS) entry which is preliminary data.</text>
</comment>
<comment type="caution">
    <text evidence="2">Lacks conserved residue(s) required for the propagation of feature annotation.</text>
</comment>
<dbReference type="InterPro" id="IPR016188">
    <property type="entry name" value="PurM-like_N"/>
</dbReference>
<feature type="binding site" evidence="2">
    <location>
        <position position="141"/>
    </location>
    <ligand>
        <name>Mg(2+)</name>
        <dbReference type="ChEBI" id="CHEBI:18420"/>
        <label>1</label>
    </ligand>
</feature>
<gene>
    <name evidence="2 5" type="primary">thiL</name>
    <name evidence="5" type="ORF">E5162_04680</name>
</gene>
<keyword evidence="6" id="KW-1185">Reference proteome</keyword>
<dbReference type="GO" id="GO:0009030">
    <property type="term" value="F:thiamine-phosphate kinase activity"/>
    <property type="evidence" value="ECO:0007669"/>
    <property type="project" value="UniProtKB-UniRule"/>
</dbReference>
<evidence type="ECO:0000313" key="5">
    <source>
        <dbReference type="EMBL" id="TGY94573.1"/>
    </source>
</evidence>
<comment type="function">
    <text evidence="2">Catalyzes the ATP-dependent phosphorylation of thiamine-monophosphate (TMP) to form thiamine-pyrophosphate (TPP), the active form of vitamin B1.</text>
</comment>
<dbReference type="Gene3D" id="3.90.650.10">
    <property type="entry name" value="PurM-like C-terminal domain"/>
    <property type="match status" value="1"/>
</dbReference>
<dbReference type="GO" id="GO:0009229">
    <property type="term" value="P:thiamine diphosphate biosynthetic process"/>
    <property type="evidence" value="ECO:0007669"/>
    <property type="project" value="UniProtKB-UniRule"/>
</dbReference>
<dbReference type="Pfam" id="PF00586">
    <property type="entry name" value="AIRS"/>
    <property type="match status" value="1"/>
</dbReference>
<keyword evidence="2 5" id="KW-0418">Kinase</keyword>
<evidence type="ECO:0000256" key="2">
    <source>
        <dbReference type="HAMAP-Rule" id="MF_02128"/>
    </source>
</evidence>
<proteinExistence type="inferred from homology"/>
<feature type="binding site" evidence="2">
    <location>
        <position position="65"/>
    </location>
    <ligand>
        <name>Mg(2+)</name>
        <dbReference type="ChEBI" id="CHEBI:18420"/>
        <label>2</label>
    </ligand>
</feature>
<keyword evidence="2" id="KW-0460">Magnesium</keyword>
<evidence type="ECO:0000259" key="3">
    <source>
        <dbReference type="Pfam" id="PF00586"/>
    </source>
</evidence>
<dbReference type="GO" id="GO:0000287">
    <property type="term" value="F:magnesium ion binding"/>
    <property type="evidence" value="ECO:0007669"/>
    <property type="project" value="UniProtKB-UniRule"/>
</dbReference>
<feature type="binding site" evidence="2">
    <location>
        <position position="65"/>
    </location>
    <ligand>
        <name>Mg(2+)</name>
        <dbReference type="ChEBI" id="CHEBI:18420"/>
        <label>1</label>
    </ligand>
</feature>
<dbReference type="EC" id="2.7.4.16" evidence="2"/>
<feature type="binding site" evidence="2">
    <location>
        <position position="93"/>
    </location>
    <ligand>
        <name>Mg(2+)</name>
        <dbReference type="ChEBI" id="CHEBI:18420"/>
        <label>2</label>
    </ligand>
</feature>
<feature type="binding site" evidence="2">
    <location>
        <position position="93"/>
    </location>
    <ligand>
        <name>Mg(2+)</name>
        <dbReference type="ChEBI" id="CHEBI:18420"/>
        <label>3</label>
    </ligand>
</feature>
<keyword evidence="1 2" id="KW-0784">Thiamine biosynthesis</keyword>
<feature type="binding site" evidence="2">
    <location>
        <position position="93"/>
    </location>
    <ligand>
        <name>Mg(2+)</name>
        <dbReference type="ChEBI" id="CHEBI:18420"/>
        <label>4</label>
    </ligand>
</feature>
<feature type="binding site" evidence="2">
    <location>
        <position position="48"/>
    </location>
    <ligand>
        <name>Mg(2+)</name>
        <dbReference type="ChEBI" id="CHEBI:18420"/>
        <label>4</label>
    </ligand>
</feature>
<feature type="domain" description="PurM-like C-terminal" evidence="4">
    <location>
        <begin position="171"/>
        <end position="330"/>
    </location>
</feature>
<feature type="binding site" evidence="2">
    <location>
        <position position="232"/>
    </location>
    <ligand>
        <name>Mg(2+)</name>
        <dbReference type="ChEBI" id="CHEBI:18420"/>
        <label>3</label>
    </ligand>
</feature>
<dbReference type="GO" id="GO:0009228">
    <property type="term" value="P:thiamine biosynthetic process"/>
    <property type="evidence" value="ECO:0007669"/>
    <property type="project" value="UniProtKB-KW"/>
</dbReference>
<feature type="binding site" evidence="2">
    <location>
        <position position="342"/>
    </location>
    <ligand>
        <name>substrate</name>
    </ligand>
</feature>
<dbReference type="HAMAP" id="MF_02128">
    <property type="entry name" value="TMP_kinase"/>
    <property type="match status" value="1"/>
</dbReference>
<keyword evidence="2" id="KW-0067">ATP-binding</keyword>
<dbReference type="CDD" id="cd02194">
    <property type="entry name" value="ThiL"/>
    <property type="match status" value="1"/>
</dbReference>
<reference evidence="5 6" key="1">
    <citation type="journal article" date="2013" name="Int. J. Syst. Evol. Microbiol.">
        <title>Marinicauda pacifica gen. nov., sp. nov., a prosthecate alphaproteobacterium of the family Hyphomonadaceae isolated from deep seawater.</title>
        <authorList>
            <person name="Zhang X.Y."/>
            <person name="Li G.W."/>
            <person name="Wang C.S."/>
            <person name="Zhang Y.J."/>
            <person name="Xu X.W."/>
            <person name="Li H."/>
            <person name="Liu A."/>
            <person name="Liu C."/>
            <person name="Xie B.B."/>
            <person name="Qin Q.L."/>
            <person name="Xu Z."/>
            <person name="Chen X.L."/>
            <person name="Zhou B.C."/>
            <person name="Zhang Y.Z."/>
        </authorList>
    </citation>
    <scope>NUCLEOTIDE SEQUENCE [LARGE SCALE GENOMIC DNA]</scope>
    <source>
        <strain evidence="5 6">P-1 km-3</strain>
    </source>
</reference>
<accession>A0A4S2HF91</accession>
<organism evidence="5 6">
    <name type="scientific">Marinicauda pacifica</name>
    <dbReference type="NCBI Taxonomy" id="1133559"/>
    <lineage>
        <taxon>Bacteria</taxon>
        <taxon>Pseudomonadati</taxon>
        <taxon>Pseudomonadota</taxon>
        <taxon>Alphaproteobacteria</taxon>
        <taxon>Maricaulales</taxon>
        <taxon>Maricaulaceae</taxon>
        <taxon>Marinicauda</taxon>
    </lineage>
</organism>
<feature type="binding site" evidence="2">
    <location>
        <position position="234"/>
    </location>
    <ligand>
        <name>ATP</name>
        <dbReference type="ChEBI" id="CHEBI:30616"/>
    </ligand>
</feature>